<name>A0A369I6C7_9BACT</name>
<dbReference type="RefSeq" id="WP_114462551.1">
    <property type="nucleotide sequence ID" value="NZ_QPIW01000016.1"/>
</dbReference>
<protein>
    <submittedName>
        <fullName evidence="2">Uncharacterized protein</fullName>
    </submittedName>
</protein>
<reference evidence="2 3" key="1">
    <citation type="submission" date="2018-07" db="EMBL/GenBank/DDBJ databases">
        <title>Genome analysis of Runella aurantiaca.</title>
        <authorList>
            <person name="Yang X."/>
        </authorList>
    </citation>
    <scope>NUCLEOTIDE SEQUENCE [LARGE SCALE GENOMIC DNA]</scope>
    <source>
        <strain evidence="2 3">YX9</strain>
    </source>
</reference>
<dbReference type="Proteomes" id="UP000253141">
    <property type="component" value="Unassembled WGS sequence"/>
</dbReference>
<accession>A0A369I6C7</accession>
<comment type="caution">
    <text evidence="2">The sequence shown here is derived from an EMBL/GenBank/DDBJ whole genome shotgun (WGS) entry which is preliminary data.</text>
</comment>
<gene>
    <name evidence="2" type="ORF">DVG78_18620</name>
</gene>
<evidence type="ECO:0000256" key="1">
    <source>
        <dbReference type="SAM" id="Phobius"/>
    </source>
</evidence>
<keyword evidence="1" id="KW-0812">Transmembrane</keyword>
<evidence type="ECO:0000313" key="3">
    <source>
        <dbReference type="Proteomes" id="UP000253141"/>
    </source>
</evidence>
<feature type="transmembrane region" description="Helical" evidence="1">
    <location>
        <begin position="71"/>
        <end position="91"/>
    </location>
</feature>
<evidence type="ECO:0000313" key="2">
    <source>
        <dbReference type="EMBL" id="RDB04450.1"/>
    </source>
</evidence>
<feature type="transmembrane region" description="Helical" evidence="1">
    <location>
        <begin position="42"/>
        <end position="59"/>
    </location>
</feature>
<keyword evidence="3" id="KW-1185">Reference proteome</keyword>
<sequence length="180" mass="20346">MNSDELKSTWKGIAPPAKTNEEIKLMLQENRHPVLKGIRKQLTIELLGWSAFLVCYYTMFDGATRPLPINIILVIVLVISIAHTLYGYALVKYPRNGDALTASLEKHISRIKLYAIGSLISRICYAAGLLLFFTYSLEFTTIKYYSLAAIILVFIVQLAFLYRIWAKRIKGLNETLAGLS</sequence>
<dbReference type="OrthoDB" id="954677at2"/>
<keyword evidence="1" id="KW-1133">Transmembrane helix</keyword>
<feature type="transmembrane region" description="Helical" evidence="1">
    <location>
        <begin position="142"/>
        <end position="162"/>
    </location>
</feature>
<organism evidence="2 3">
    <name type="scientific">Runella aurantiaca</name>
    <dbReference type="NCBI Taxonomy" id="2282308"/>
    <lineage>
        <taxon>Bacteria</taxon>
        <taxon>Pseudomonadati</taxon>
        <taxon>Bacteroidota</taxon>
        <taxon>Cytophagia</taxon>
        <taxon>Cytophagales</taxon>
        <taxon>Spirosomataceae</taxon>
        <taxon>Runella</taxon>
    </lineage>
</organism>
<dbReference type="AlphaFoldDB" id="A0A369I6C7"/>
<keyword evidence="1" id="KW-0472">Membrane</keyword>
<dbReference type="EMBL" id="QPIW01000016">
    <property type="protein sequence ID" value="RDB04450.1"/>
    <property type="molecule type" value="Genomic_DNA"/>
</dbReference>
<proteinExistence type="predicted"/>
<feature type="transmembrane region" description="Helical" evidence="1">
    <location>
        <begin position="111"/>
        <end position="136"/>
    </location>
</feature>